<sequence length="77" mass="8083">MMTQDQSSAAAIDPALLDILACPACRSALQVRTGEKPAGGAASGELVCTNTDCRRAYPIREGIPILLIDESRVLPAE</sequence>
<proteinExistence type="predicted"/>
<dbReference type="HOGENOM" id="CLU_155659_4_1_11"/>
<organism evidence="1 2">
    <name type="scientific">Acidothermus cellulolyticus (strain ATCC 43068 / DSM 8971 / 11B)</name>
    <dbReference type="NCBI Taxonomy" id="351607"/>
    <lineage>
        <taxon>Bacteria</taxon>
        <taxon>Bacillati</taxon>
        <taxon>Actinomycetota</taxon>
        <taxon>Actinomycetes</taxon>
        <taxon>Acidothermales</taxon>
        <taxon>Acidothermaceae</taxon>
        <taxon>Acidothermus</taxon>
    </lineage>
</organism>
<reference evidence="1 2" key="1">
    <citation type="journal article" date="2009" name="Genome Res.">
        <title>Complete genome of the cellulolytic thermophile Acidothermus cellulolyticus 11B provides insights into its ecophysiological and evolutionary adaptations.</title>
        <authorList>
            <person name="Barabote R.D."/>
            <person name="Xie G."/>
            <person name="Leu D.H."/>
            <person name="Normand P."/>
            <person name="Necsulea A."/>
            <person name="Daubin V."/>
            <person name="Medigue C."/>
            <person name="Adney W.S."/>
            <person name="Xu X.C."/>
            <person name="Lapidus A."/>
            <person name="Parales R.E."/>
            <person name="Detter C."/>
            <person name="Pujic P."/>
            <person name="Bruce D."/>
            <person name="Lavire C."/>
            <person name="Challacombe J.F."/>
            <person name="Brettin T.S."/>
            <person name="Berry A.M."/>
        </authorList>
    </citation>
    <scope>NUCLEOTIDE SEQUENCE [LARGE SCALE GENOMIC DNA]</scope>
    <source>
        <strain evidence="2">ATCC 43068 / DSM 8971 / 11B</strain>
    </source>
</reference>
<dbReference type="eggNOG" id="COG2835">
    <property type="taxonomic scope" value="Bacteria"/>
</dbReference>
<gene>
    <name evidence="1" type="ordered locus">Acel_0466</name>
</gene>
<dbReference type="Proteomes" id="UP000008221">
    <property type="component" value="Chromosome"/>
</dbReference>
<name>A0LS30_ACIC1</name>
<dbReference type="KEGG" id="ace:Acel_0466"/>
<dbReference type="SUPFAM" id="SSF158997">
    <property type="entry name" value="Trm112p-like"/>
    <property type="match status" value="1"/>
</dbReference>
<dbReference type="Pfam" id="PF03966">
    <property type="entry name" value="Trm112p"/>
    <property type="match status" value="1"/>
</dbReference>
<dbReference type="InParanoid" id="A0LS30"/>
<protein>
    <submittedName>
        <fullName evidence="1">Uncharacterized protein</fullName>
    </submittedName>
</protein>
<dbReference type="EMBL" id="CP000481">
    <property type="protein sequence ID" value="ABK52240.1"/>
    <property type="molecule type" value="Genomic_DNA"/>
</dbReference>
<evidence type="ECO:0000313" key="1">
    <source>
        <dbReference type="EMBL" id="ABK52240.1"/>
    </source>
</evidence>
<keyword evidence="2" id="KW-1185">Reference proteome</keyword>
<dbReference type="STRING" id="351607.Acel_0466"/>
<accession>A0LS30</accession>
<dbReference type="AlphaFoldDB" id="A0LS30"/>
<dbReference type="InterPro" id="IPR005651">
    <property type="entry name" value="Trm112-like"/>
</dbReference>
<evidence type="ECO:0000313" key="2">
    <source>
        <dbReference type="Proteomes" id="UP000008221"/>
    </source>
</evidence>
<dbReference type="Gene3D" id="2.20.25.10">
    <property type="match status" value="1"/>
</dbReference>